<dbReference type="Pfam" id="PF05773">
    <property type="entry name" value="RWD"/>
    <property type="match status" value="1"/>
</dbReference>
<dbReference type="InterPro" id="IPR006575">
    <property type="entry name" value="RWD_dom"/>
</dbReference>
<dbReference type="EMBL" id="CATNWA010015085">
    <property type="protein sequence ID" value="CAI9579345.1"/>
    <property type="molecule type" value="Genomic_DNA"/>
</dbReference>
<dbReference type="InterPro" id="IPR059181">
    <property type="entry name" value="RWDD2A-B_C"/>
</dbReference>
<dbReference type="Gene3D" id="3.10.110.10">
    <property type="entry name" value="Ubiquitin Conjugating Enzyme"/>
    <property type="match status" value="1"/>
</dbReference>
<reference evidence="2" key="1">
    <citation type="submission" date="2023-05" db="EMBL/GenBank/DDBJ databases">
        <authorList>
            <person name="Stuckert A."/>
        </authorList>
    </citation>
    <scope>NUCLEOTIDE SEQUENCE</scope>
</reference>
<accession>A0ABN9E5K7</accession>
<evidence type="ECO:0000313" key="3">
    <source>
        <dbReference type="Proteomes" id="UP001162483"/>
    </source>
</evidence>
<comment type="caution">
    <text evidence="2">The sequence shown here is derived from an EMBL/GenBank/DDBJ whole genome shotgun (WGS) entry which is preliminary data.</text>
</comment>
<evidence type="ECO:0000259" key="1">
    <source>
        <dbReference type="PROSITE" id="PS50908"/>
    </source>
</evidence>
<dbReference type="CDD" id="cd23829">
    <property type="entry name" value="RWD_RWDD2"/>
    <property type="match status" value="1"/>
</dbReference>
<feature type="domain" description="RWD" evidence="1">
    <location>
        <begin position="12"/>
        <end position="136"/>
    </location>
</feature>
<dbReference type="PROSITE" id="PS50908">
    <property type="entry name" value="RWD"/>
    <property type="match status" value="1"/>
</dbReference>
<keyword evidence="3" id="KW-1185">Reference proteome</keyword>
<dbReference type="InterPro" id="IPR016135">
    <property type="entry name" value="UBQ-conjugating_enzyme/RWD"/>
</dbReference>
<dbReference type="Proteomes" id="UP001162483">
    <property type="component" value="Unassembled WGS sequence"/>
</dbReference>
<dbReference type="InterPro" id="IPR010541">
    <property type="entry name" value="Prp3_C"/>
</dbReference>
<sequence length="294" mass="33891">MLSQEEAEAQISELDLLSSMFPSEEEFAVTDQLALAELREFAEKQTAVTPTFTIQFTLTVKLGDSNADNIQVMWVLLSRSKLRTVLFLFIYRSPSLVRSQQTQLHSDLNTYLKTNCNGDVCILSAVEWVKDNASTYLNIVFPTDHQKGMAMTPEDSVFTRLWIYSHHIYNKQKRKYIMEWSEELGLSGFSMPGKPGIVCVEGAQESCEEFWSRIRKLTWKRILIRHREDVPLSCPPSDVYINIQKLRKFPPLKEMAFDAHGARGNHMDLGQLYHFLQERGCSDVFPMYFGIEGR</sequence>
<dbReference type="SUPFAM" id="SSF54495">
    <property type="entry name" value="UBC-like"/>
    <property type="match status" value="1"/>
</dbReference>
<evidence type="ECO:0000313" key="2">
    <source>
        <dbReference type="EMBL" id="CAI9579345.1"/>
    </source>
</evidence>
<dbReference type="Pfam" id="PF06544">
    <property type="entry name" value="Prp3_C"/>
    <property type="match status" value="1"/>
</dbReference>
<organism evidence="2 3">
    <name type="scientific">Staurois parvus</name>
    <dbReference type="NCBI Taxonomy" id="386267"/>
    <lineage>
        <taxon>Eukaryota</taxon>
        <taxon>Metazoa</taxon>
        <taxon>Chordata</taxon>
        <taxon>Craniata</taxon>
        <taxon>Vertebrata</taxon>
        <taxon>Euteleostomi</taxon>
        <taxon>Amphibia</taxon>
        <taxon>Batrachia</taxon>
        <taxon>Anura</taxon>
        <taxon>Neobatrachia</taxon>
        <taxon>Ranoidea</taxon>
        <taxon>Ranidae</taxon>
        <taxon>Staurois</taxon>
    </lineage>
</organism>
<dbReference type="InterPro" id="IPR017359">
    <property type="entry name" value="Phi-like"/>
</dbReference>
<name>A0ABN9E5K7_9NEOB</name>
<dbReference type="PIRSF" id="PIRSF038021">
    <property type="entry name" value="UCP038021_RWDD2"/>
    <property type="match status" value="1"/>
</dbReference>
<protein>
    <recommendedName>
        <fullName evidence="1">RWD domain-containing protein</fullName>
    </recommendedName>
</protein>
<gene>
    <name evidence="2" type="ORF">SPARVUS_LOCUS9059141</name>
</gene>
<proteinExistence type="predicted"/>
<dbReference type="CDD" id="cd24163">
    <property type="entry name" value="RWDD2_C"/>
    <property type="match status" value="1"/>
</dbReference>
<dbReference type="PANTHER" id="PTHR15955">
    <property type="entry name" value="RWD DOMAIN CONTAINING PROTEIN 2"/>
    <property type="match status" value="1"/>
</dbReference>
<dbReference type="PANTHER" id="PTHR15955:SF8">
    <property type="entry name" value="RWD DOMAIN-CONTAINING PROTEIN 2B-RELATED"/>
    <property type="match status" value="1"/>
</dbReference>